<evidence type="ECO:0000256" key="4">
    <source>
        <dbReference type="ARBA" id="ARBA00023136"/>
    </source>
</evidence>
<evidence type="ECO:0000259" key="7">
    <source>
        <dbReference type="Pfam" id="PF00520"/>
    </source>
</evidence>
<feature type="region of interest" description="Disordered" evidence="5">
    <location>
        <begin position="330"/>
        <end position="368"/>
    </location>
</feature>
<dbReference type="InterPro" id="IPR005821">
    <property type="entry name" value="Ion_trans_dom"/>
</dbReference>
<gene>
    <name evidence="8" type="ORF">KUTeg_014428</name>
</gene>
<keyword evidence="9" id="KW-1185">Reference proteome</keyword>
<evidence type="ECO:0000256" key="2">
    <source>
        <dbReference type="ARBA" id="ARBA00022692"/>
    </source>
</evidence>
<dbReference type="Proteomes" id="UP001217089">
    <property type="component" value="Unassembled WGS sequence"/>
</dbReference>
<reference evidence="8 9" key="1">
    <citation type="submission" date="2022-12" db="EMBL/GenBank/DDBJ databases">
        <title>Chromosome-level genome of Tegillarca granosa.</title>
        <authorList>
            <person name="Kim J."/>
        </authorList>
    </citation>
    <scope>NUCLEOTIDE SEQUENCE [LARGE SCALE GENOMIC DNA]</scope>
    <source>
        <strain evidence="8">Teg-2019</strain>
        <tissue evidence="8">Adductor muscle</tissue>
    </source>
</reference>
<evidence type="ECO:0000256" key="1">
    <source>
        <dbReference type="ARBA" id="ARBA00004141"/>
    </source>
</evidence>
<evidence type="ECO:0000256" key="3">
    <source>
        <dbReference type="ARBA" id="ARBA00022989"/>
    </source>
</evidence>
<keyword evidence="2 6" id="KW-0812">Transmembrane</keyword>
<comment type="caution">
    <text evidence="8">The sequence shown here is derived from an EMBL/GenBank/DDBJ whole genome shotgun (WGS) entry which is preliminary data.</text>
</comment>
<feature type="compositionally biased region" description="Low complexity" evidence="5">
    <location>
        <begin position="348"/>
        <end position="359"/>
    </location>
</feature>
<feature type="transmembrane region" description="Helical" evidence="6">
    <location>
        <begin position="86"/>
        <end position="109"/>
    </location>
</feature>
<accession>A0ABQ9EWX1</accession>
<dbReference type="SUPFAM" id="SSF81324">
    <property type="entry name" value="Voltage-gated potassium channels"/>
    <property type="match status" value="1"/>
</dbReference>
<evidence type="ECO:0000256" key="5">
    <source>
        <dbReference type="SAM" id="MobiDB-lite"/>
    </source>
</evidence>
<name>A0ABQ9EWX1_TEGGR</name>
<dbReference type="Gene3D" id="1.10.287.70">
    <property type="match status" value="1"/>
</dbReference>
<protein>
    <recommendedName>
        <fullName evidence="7">Ion transport domain-containing protein</fullName>
    </recommendedName>
</protein>
<evidence type="ECO:0000313" key="9">
    <source>
        <dbReference type="Proteomes" id="UP001217089"/>
    </source>
</evidence>
<dbReference type="InterPro" id="IPR043203">
    <property type="entry name" value="VGCC_Ca_Na"/>
</dbReference>
<proteinExistence type="predicted"/>
<keyword evidence="4 6" id="KW-0472">Membrane</keyword>
<sequence length="395" mass="44820">MKNIFDSVGFMSETSFEREPLKDRLNRMFCSWTCCPCWLFFQKIVALFILDPFVDLFITICILVNTAFMAADHHGMTEELKRVLELGNYVFTAIFAAEAFCKIIALNPMTYFKDGWNCFDAVIVFLSFLELALGGAGGLSVLRSFRLLRVFKLAKSWQTLNMLISIVARTLGALGNLTFVLGIVVFIFAVMGQQLFAESYLEKYQINASCSECLQEELPYWNFVDFLHSFMIVFRVLCGEWIDSMWYCQRVFGPPCIPFFLLTMVIGNLVVLNLFLALLLAAFDTDNLQTTGDDDQEPNKLAEAFDRFSRFGNWVKVGVIVCIKSRTQRKPQRRTQQPQLEMNGNVCTTHPTTTNTTGDTENDQVTTPTVATKTGPSPLKHLINVPRHHAAYALL</sequence>
<feature type="transmembrane region" description="Helical" evidence="6">
    <location>
        <begin position="121"/>
        <end position="142"/>
    </location>
</feature>
<feature type="transmembrane region" description="Helical" evidence="6">
    <location>
        <begin position="163"/>
        <end position="191"/>
    </location>
</feature>
<dbReference type="EMBL" id="JARBDR010000657">
    <property type="protein sequence ID" value="KAJ8309554.1"/>
    <property type="molecule type" value="Genomic_DNA"/>
</dbReference>
<keyword evidence="3 6" id="KW-1133">Transmembrane helix</keyword>
<organism evidence="8 9">
    <name type="scientific">Tegillarca granosa</name>
    <name type="common">Malaysian cockle</name>
    <name type="synonym">Anadara granosa</name>
    <dbReference type="NCBI Taxonomy" id="220873"/>
    <lineage>
        <taxon>Eukaryota</taxon>
        <taxon>Metazoa</taxon>
        <taxon>Spiralia</taxon>
        <taxon>Lophotrochozoa</taxon>
        <taxon>Mollusca</taxon>
        <taxon>Bivalvia</taxon>
        <taxon>Autobranchia</taxon>
        <taxon>Pteriomorphia</taxon>
        <taxon>Arcoida</taxon>
        <taxon>Arcoidea</taxon>
        <taxon>Arcidae</taxon>
        <taxon>Tegillarca</taxon>
    </lineage>
</organism>
<dbReference type="PANTHER" id="PTHR10037:SF288">
    <property type="entry name" value="SODIUM CHANNEL PROTEIN PARA"/>
    <property type="match status" value="1"/>
</dbReference>
<feature type="transmembrane region" description="Helical" evidence="6">
    <location>
        <begin position="259"/>
        <end position="283"/>
    </location>
</feature>
<dbReference type="PANTHER" id="PTHR10037">
    <property type="entry name" value="VOLTAGE-GATED CATION CHANNEL CALCIUM AND SODIUM"/>
    <property type="match status" value="1"/>
</dbReference>
<evidence type="ECO:0000313" key="8">
    <source>
        <dbReference type="EMBL" id="KAJ8309554.1"/>
    </source>
</evidence>
<comment type="subcellular location">
    <subcellularLocation>
        <location evidence="1">Membrane</location>
        <topology evidence="1">Multi-pass membrane protein</topology>
    </subcellularLocation>
</comment>
<dbReference type="InterPro" id="IPR027359">
    <property type="entry name" value="Volt_channel_dom_sf"/>
</dbReference>
<evidence type="ECO:0000256" key="6">
    <source>
        <dbReference type="SAM" id="Phobius"/>
    </source>
</evidence>
<feature type="domain" description="Ion transport" evidence="7">
    <location>
        <begin position="52"/>
        <end position="289"/>
    </location>
</feature>
<dbReference type="Gene3D" id="1.20.120.350">
    <property type="entry name" value="Voltage-gated potassium channels. Chain C"/>
    <property type="match status" value="1"/>
</dbReference>
<dbReference type="Pfam" id="PF00520">
    <property type="entry name" value="Ion_trans"/>
    <property type="match status" value="1"/>
</dbReference>